<accession>A0AA89AR92</accession>
<comment type="caution">
    <text evidence="1">The sequence shown here is derived from an EMBL/GenBank/DDBJ whole genome shotgun (WGS) entry which is preliminary data.</text>
</comment>
<gene>
    <name evidence="1" type="ORF">RJ639_011761</name>
</gene>
<protein>
    <submittedName>
        <fullName evidence="1">Uncharacterized protein</fullName>
    </submittedName>
</protein>
<dbReference type="Proteomes" id="UP001188597">
    <property type="component" value="Unassembled WGS sequence"/>
</dbReference>
<dbReference type="EMBL" id="JAVXUP010001398">
    <property type="protein sequence ID" value="KAK3012137.1"/>
    <property type="molecule type" value="Genomic_DNA"/>
</dbReference>
<reference evidence="1" key="1">
    <citation type="submission" date="2022-12" db="EMBL/GenBank/DDBJ databases">
        <title>Draft genome assemblies for two species of Escallonia (Escalloniales).</title>
        <authorList>
            <person name="Chanderbali A."/>
            <person name="Dervinis C."/>
            <person name="Anghel I."/>
            <person name="Soltis D."/>
            <person name="Soltis P."/>
            <person name="Zapata F."/>
        </authorList>
    </citation>
    <scope>NUCLEOTIDE SEQUENCE</scope>
    <source>
        <strain evidence="1">UCBG64.0493</strain>
        <tissue evidence="1">Leaf</tissue>
    </source>
</reference>
<proteinExistence type="predicted"/>
<organism evidence="1 2">
    <name type="scientific">Escallonia herrerae</name>
    <dbReference type="NCBI Taxonomy" id="1293975"/>
    <lineage>
        <taxon>Eukaryota</taxon>
        <taxon>Viridiplantae</taxon>
        <taxon>Streptophyta</taxon>
        <taxon>Embryophyta</taxon>
        <taxon>Tracheophyta</taxon>
        <taxon>Spermatophyta</taxon>
        <taxon>Magnoliopsida</taxon>
        <taxon>eudicotyledons</taxon>
        <taxon>Gunneridae</taxon>
        <taxon>Pentapetalae</taxon>
        <taxon>asterids</taxon>
        <taxon>campanulids</taxon>
        <taxon>Escalloniales</taxon>
        <taxon>Escalloniaceae</taxon>
        <taxon>Escallonia</taxon>
    </lineage>
</organism>
<evidence type="ECO:0000313" key="2">
    <source>
        <dbReference type="Proteomes" id="UP001188597"/>
    </source>
</evidence>
<evidence type="ECO:0000313" key="1">
    <source>
        <dbReference type="EMBL" id="KAK3012137.1"/>
    </source>
</evidence>
<name>A0AA89AR92_9ASTE</name>
<sequence>MDDLGVVLGMDFMEKSSTTLNPYCGVMMMAGQQDTVGSDGHIPKKWNVCAPKKDGFNEFVHADTRTCTLTSGFSEDMFCAALQILPYRVEPNFMVLNKSNCSAIHDYNIMLHQLGQKAFASDMNFPLGITAPCSLNEASSPCPPLLRVKPKGVLNLPTVKPSELTGHELQLVSCQGKCLHLRQRLDSPRRRREVCTRFGV</sequence>
<dbReference type="AlphaFoldDB" id="A0AA89AR92"/>
<keyword evidence="2" id="KW-1185">Reference proteome</keyword>